<proteinExistence type="predicted"/>
<accession>A0ABD0TGL5</accession>
<name>A0ABD0TGL5_LOXSC</name>
<evidence type="ECO:0000313" key="3">
    <source>
        <dbReference type="Proteomes" id="UP001549921"/>
    </source>
</evidence>
<gene>
    <name evidence="2" type="ORF">ABMA28_014394</name>
</gene>
<evidence type="ECO:0000256" key="1">
    <source>
        <dbReference type="SAM" id="MobiDB-lite"/>
    </source>
</evidence>
<protein>
    <submittedName>
        <fullName evidence="2">Uncharacterized protein</fullName>
    </submittedName>
</protein>
<dbReference type="Proteomes" id="UP001549921">
    <property type="component" value="Unassembled WGS sequence"/>
</dbReference>
<evidence type="ECO:0000313" key="2">
    <source>
        <dbReference type="EMBL" id="KAL0842240.1"/>
    </source>
</evidence>
<dbReference type="AlphaFoldDB" id="A0ABD0TGL5"/>
<comment type="caution">
    <text evidence="2">The sequence shown here is derived from an EMBL/GenBank/DDBJ whole genome shotgun (WGS) entry which is preliminary data.</text>
</comment>
<organism evidence="2 3">
    <name type="scientific">Loxostege sticticalis</name>
    <name type="common">Beet webworm moth</name>
    <dbReference type="NCBI Taxonomy" id="481309"/>
    <lineage>
        <taxon>Eukaryota</taxon>
        <taxon>Metazoa</taxon>
        <taxon>Ecdysozoa</taxon>
        <taxon>Arthropoda</taxon>
        <taxon>Hexapoda</taxon>
        <taxon>Insecta</taxon>
        <taxon>Pterygota</taxon>
        <taxon>Neoptera</taxon>
        <taxon>Endopterygota</taxon>
        <taxon>Lepidoptera</taxon>
        <taxon>Glossata</taxon>
        <taxon>Ditrysia</taxon>
        <taxon>Pyraloidea</taxon>
        <taxon>Crambidae</taxon>
        <taxon>Pyraustinae</taxon>
        <taxon>Loxostege</taxon>
    </lineage>
</organism>
<reference evidence="2 3" key="1">
    <citation type="submission" date="2024-06" db="EMBL/GenBank/DDBJ databases">
        <title>A chromosome-level genome assembly of beet webworm, Loxostege sticticalis.</title>
        <authorList>
            <person name="Zhang Y."/>
        </authorList>
    </citation>
    <scope>NUCLEOTIDE SEQUENCE [LARGE SCALE GENOMIC DNA]</scope>
    <source>
        <strain evidence="2">AQ028</strain>
        <tissue evidence="2">Male pupae</tissue>
    </source>
</reference>
<feature type="region of interest" description="Disordered" evidence="1">
    <location>
        <begin position="74"/>
        <end position="93"/>
    </location>
</feature>
<sequence length="93" mass="10153">MEERLQDSVISSIKLKVFKMADNEENRVVYPDEVEEAKEAAAKAVDNKGGDSNDVEEPPPAVTVATRNMIVVPPNCPPGQQMGSDGVCRPVWK</sequence>
<dbReference type="EMBL" id="JBEDNZ010000005">
    <property type="protein sequence ID" value="KAL0842240.1"/>
    <property type="molecule type" value="Genomic_DNA"/>
</dbReference>